<sequence length="369" mass="35548">MRWCSVFLHYRLTTITNTTTIIIIISSVLAVLVGKLQCCHPGGAGGGAGAAGTPGAAAPGAGGTGTGTGGAGTGTGGAVAGTGAGAGTGGGALVNTIAPSTQIATVPPGGAAPGGTCGTACTSDAIATLTPQDAINAQLSTAIQVTTPTNAVALSAAGCTTLTPTCPAGQVVLVRVVTTAGTVFETYDSAAVTFSCDAQAQWLSANGVRAGATVNAYGCVLSSIAGGGVAGTPVTDSAAVSAAAGQCSGCNAAALGRTTVEEAKLDKVKLFDAIAVSAGTAVVTPSAQGCATLPLTCAPNEVVLIHIILANRDTDYGVYASGAITLDCNSQNKWLVPLNAMQHQGLEVDRWSCVQSDLAAAAARAAAAG</sequence>
<organism evidence="2 3">
    <name type="scientific">Heterodera trifolii</name>
    <dbReference type="NCBI Taxonomy" id="157864"/>
    <lineage>
        <taxon>Eukaryota</taxon>
        <taxon>Metazoa</taxon>
        <taxon>Ecdysozoa</taxon>
        <taxon>Nematoda</taxon>
        <taxon>Chromadorea</taxon>
        <taxon>Rhabditida</taxon>
        <taxon>Tylenchina</taxon>
        <taxon>Tylenchomorpha</taxon>
        <taxon>Tylenchoidea</taxon>
        <taxon>Heteroderidae</taxon>
        <taxon>Heteroderinae</taxon>
        <taxon>Heterodera</taxon>
    </lineage>
</organism>
<dbReference type="AlphaFoldDB" id="A0ABD2IGA9"/>
<keyword evidence="1" id="KW-1133">Transmembrane helix</keyword>
<accession>A0ABD2IGA9</accession>
<evidence type="ECO:0000256" key="1">
    <source>
        <dbReference type="SAM" id="Phobius"/>
    </source>
</evidence>
<reference evidence="2 3" key="1">
    <citation type="submission" date="2024-10" db="EMBL/GenBank/DDBJ databases">
        <authorList>
            <person name="Kim D."/>
        </authorList>
    </citation>
    <scope>NUCLEOTIDE SEQUENCE [LARGE SCALE GENOMIC DNA]</scope>
    <source>
        <strain evidence="2">BH-2024</strain>
    </source>
</reference>
<evidence type="ECO:0000313" key="3">
    <source>
        <dbReference type="Proteomes" id="UP001620626"/>
    </source>
</evidence>
<protein>
    <submittedName>
        <fullName evidence="2">Uncharacterized protein</fullName>
    </submittedName>
</protein>
<feature type="transmembrane region" description="Helical" evidence="1">
    <location>
        <begin position="12"/>
        <end position="33"/>
    </location>
</feature>
<keyword evidence="1" id="KW-0472">Membrane</keyword>
<comment type="caution">
    <text evidence="2">The sequence shown here is derived from an EMBL/GenBank/DDBJ whole genome shotgun (WGS) entry which is preliminary data.</text>
</comment>
<keyword evidence="3" id="KW-1185">Reference proteome</keyword>
<name>A0ABD2IGA9_9BILA</name>
<keyword evidence="1" id="KW-0812">Transmembrane</keyword>
<dbReference type="EMBL" id="JBICBT010001192">
    <property type="protein sequence ID" value="KAL3079222.1"/>
    <property type="molecule type" value="Genomic_DNA"/>
</dbReference>
<dbReference type="Proteomes" id="UP001620626">
    <property type="component" value="Unassembled WGS sequence"/>
</dbReference>
<gene>
    <name evidence="2" type="ORF">niasHT_037609</name>
</gene>
<proteinExistence type="predicted"/>
<evidence type="ECO:0000313" key="2">
    <source>
        <dbReference type="EMBL" id="KAL3079222.1"/>
    </source>
</evidence>